<dbReference type="InterPro" id="IPR020946">
    <property type="entry name" value="Flavin_mOase-like"/>
</dbReference>
<evidence type="ECO:0000256" key="3">
    <source>
        <dbReference type="ARBA" id="ARBA00022630"/>
    </source>
</evidence>
<evidence type="ECO:0000256" key="2">
    <source>
        <dbReference type="ARBA" id="ARBA00010139"/>
    </source>
</evidence>
<dbReference type="OrthoDB" id="66881at2759"/>
<evidence type="ECO:0008006" key="10">
    <source>
        <dbReference type="Google" id="ProtNLM"/>
    </source>
</evidence>
<dbReference type="InterPro" id="IPR036188">
    <property type="entry name" value="FAD/NAD-bd_sf"/>
</dbReference>
<dbReference type="GO" id="GO:0050661">
    <property type="term" value="F:NADP binding"/>
    <property type="evidence" value="ECO:0007669"/>
    <property type="project" value="InterPro"/>
</dbReference>
<dbReference type="Proteomes" id="UP000325780">
    <property type="component" value="Unassembled WGS sequence"/>
</dbReference>
<keyword evidence="6" id="KW-0560">Oxidoreductase</keyword>
<proteinExistence type="inferred from homology"/>
<protein>
    <recommendedName>
        <fullName evidence="10">FAD/NAD(P)-binding domain-containing protein</fullName>
    </recommendedName>
</protein>
<name>A0A5N6U046_ASPAV</name>
<evidence type="ECO:0000256" key="7">
    <source>
        <dbReference type="ARBA" id="ARBA00023033"/>
    </source>
</evidence>
<keyword evidence="3" id="KW-0285">Flavoprotein</keyword>
<evidence type="ECO:0000256" key="6">
    <source>
        <dbReference type="ARBA" id="ARBA00023002"/>
    </source>
</evidence>
<keyword evidence="5" id="KW-0521">NADP</keyword>
<keyword evidence="7" id="KW-0503">Monooxygenase</keyword>
<keyword evidence="4" id="KW-0274">FAD</keyword>
<dbReference type="PANTHER" id="PTHR43098:SF3">
    <property type="entry name" value="L-ORNITHINE N(5)-MONOOXYGENASE-RELATED"/>
    <property type="match status" value="1"/>
</dbReference>
<dbReference type="PRINTS" id="PR00411">
    <property type="entry name" value="PNDRDTASEI"/>
</dbReference>
<gene>
    <name evidence="8" type="ORF">BDV25DRAFT_83833</name>
</gene>
<evidence type="ECO:0000256" key="5">
    <source>
        <dbReference type="ARBA" id="ARBA00022857"/>
    </source>
</evidence>
<dbReference type="GO" id="GO:0004499">
    <property type="term" value="F:N,N-dimethylaniline monooxygenase activity"/>
    <property type="evidence" value="ECO:0007669"/>
    <property type="project" value="InterPro"/>
</dbReference>
<sequence length="561" mass="63405">MSMKTELSDYASLDGTTGPYVDNLNVDVLIVGAGFGGIYALYQMRKLGLKAAIYEAGNDIGGTWRWNCYPGAGVDSEVPEYEYSIPEIWKTWTWSSNYPNFEELRKYFDHVEDVLKIKKDCAFHSVVVNAQFNPDEGRWCVKTADGRTAHAKYFIIAAGFAARRYIPEWPGIDSFKGIIHHSSFWPDEKIGVRGKRCAVIGTGASGVQVTQAWGPEAGSLKVFQRTPNLAVPMRKRTLTAEEQENIKAVYPVLFSARETSFAGFLYSFLERGVFEDNEEEREATLERLWQQGGFRYWVGNYKDYLYEIKANQIVYDFWCKKIRQRLHGSKNQELLAPLQPPHPFGVKRPCLEYNYFEQFNRPNVKLVDIKDNPIVGFTETGIKLADGTVHEFDVICIATGFDVVTGGMTQMGLQSIHGTALQDEWKPGVFTHLGMTVSGYPNMFYMYGPQGPTLFSNGPTCVEVQGRWISDAIKTMERQRIKYIDPTPEAAQGWKKRVNHLTDISLFPTTRSTYMGGSIPGKAFEPACFAGGYPEYLKDIRAALPTFKGFRVVPMEETARL</sequence>
<dbReference type="PANTHER" id="PTHR43098">
    <property type="entry name" value="L-ORNITHINE N(5)-MONOOXYGENASE-RELATED"/>
    <property type="match status" value="1"/>
</dbReference>
<dbReference type="EMBL" id="ML742062">
    <property type="protein sequence ID" value="KAE8151914.1"/>
    <property type="molecule type" value="Genomic_DNA"/>
</dbReference>
<dbReference type="AlphaFoldDB" id="A0A5N6U046"/>
<evidence type="ECO:0000313" key="9">
    <source>
        <dbReference type="Proteomes" id="UP000325780"/>
    </source>
</evidence>
<dbReference type="SUPFAM" id="SSF51905">
    <property type="entry name" value="FAD/NAD(P)-binding domain"/>
    <property type="match status" value="2"/>
</dbReference>
<dbReference type="Gene3D" id="3.50.50.60">
    <property type="entry name" value="FAD/NAD(P)-binding domain"/>
    <property type="match status" value="2"/>
</dbReference>
<dbReference type="InterPro" id="IPR050775">
    <property type="entry name" value="FAD-binding_Monooxygenases"/>
</dbReference>
<reference evidence="8 9" key="1">
    <citation type="submission" date="2019-04" db="EMBL/GenBank/DDBJ databases">
        <title>Friends and foes A comparative genomics study of 23 Aspergillus species from section Flavi.</title>
        <authorList>
            <consortium name="DOE Joint Genome Institute"/>
            <person name="Kjaerbolling I."/>
            <person name="Vesth T."/>
            <person name="Frisvad J.C."/>
            <person name="Nybo J.L."/>
            <person name="Theobald S."/>
            <person name="Kildgaard S."/>
            <person name="Isbrandt T."/>
            <person name="Kuo A."/>
            <person name="Sato A."/>
            <person name="Lyhne E.K."/>
            <person name="Kogle M.E."/>
            <person name="Wiebenga A."/>
            <person name="Kun R.S."/>
            <person name="Lubbers R.J."/>
            <person name="Makela M.R."/>
            <person name="Barry K."/>
            <person name="Chovatia M."/>
            <person name="Clum A."/>
            <person name="Daum C."/>
            <person name="Haridas S."/>
            <person name="He G."/>
            <person name="LaButti K."/>
            <person name="Lipzen A."/>
            <person name="Mondo S."/>
            <person name="Riley R."/>
            <person name="Salamov A."/>
            <person name="Simmons B.A."/>
            <person name="Magnuson J.K."/>
            <person name="Henrissat B."/>
            <person name="Mortensen U.H."/>
            <person name="Larsen T.O."/>
            <person name="Devries R.P."/>
            <person name="Grigoriev I.V."/>
            <person name="Machida M."/>
            <person name="Baker S.E."/>
            <person name="Andersen M.R."/>
        </authorList>
    </citation>
    <scope>NUCLEOTIDE SEQUENCE [LARGE SCALE GENOMIC DNA]</scope>
    <source>
        <strain evidence="8 9">IBT 18842</strain>
    </source>
</reference>
<dbReference type="Pfam" id="PF00743">
    <property type="entry name" value="FMO-like"/>
    <property type="match status" value="1"/>
</dbReference>
<keyword evidence="9" id="KW-1185">Reference proteome</keyword>
<accession>A0A5N6U046</accession>
<evidence type="ECO:0000256" key="4">
    <source>
        <dbReference type="ARBA" id="ARBA00022827"/>
    </source>
</evidence>
<comment type="similarity">
    <text evidence="2">Belongs to the FAD-binding monooxygenase family.</text>
</comment>
<evidence type="ECO:0000313" key="8">
    <source>
        <dbReference type="EMBL" id="KAE8151914.1"/>
    </source>
</evidence>
<comment type="cofactor">
    <cofactor evidence="1">
        <name>FAD</name>
        <dbReference type="ChEBI" id="CHEBI:57692"/>
    </cofactor>
</comment>
<dbReference type="GO" id="GO:0050660">
    <property type="term" value="F:flavin adenine dinucleotide binding"/>
    <property type="evidence" value="ECO:0007669"/>
    <property type="project" value="InterPro"/>
</dbReference>
<organism evidence="8 9">
    <name type="scientific">Aspergillus avenaceus</name>
    <dbReference type="NCBI Taxonomy" id="36643"/>
    <lineage>
        <taxon>Eukaryota</taxon>
        <taxon>Fungi</taxon>
        <taxon>Dikarya</taxon>
        <taxon>Ascomycota</taxon>
        <taxon>Pezizomycotina</taxon>
        <taxon>Eurotiomycetes</taxon>
        <taxon>Eurotiomycetidae</taxon>
        <taxon>Eurotiales</taxon>
        <taxon>Aspergillaceae</taxon>
        <taxon>Aspergillus</taxon>
        <taxon>Aspergillus subgen. Circumdati</taxon>
    </lineage>
</organism>
<evidence type="ECO:0000256" key="1">
    <source>
        <dbReference type="ARBA" id="ARBA00001974"/>
    </source>
</evidence>